<feature type="transmembrane region" description="Helical" evidence="1">
    <location>
        <begin position="120"/>
        <end position="139"/>
    </location>
</feature>
<feature type="transmembrane region" description="Helical" evidence="1">
    <location>
        <begin position="159"/>
        <end position="180"/>
    </location>
</feature>
<evidence type="ECO:0000313" key="2">
    <source>
        <dbReference type="EMBL" id="UUY04899.1"/>
    </source>
</evidence>
<dbReference type="RefSeq" id="WP_353865377.1">
    <property type="nucleotide sequence ID" value="NZ_CP088295.1"/>
</dbReference>
<dbReference type="EMBL" id="CP088295">
    <property type="protein sequence ID" value="UUY04899.1"/>
    <property type="molecule type" value="Genomic_DNA"/>
</dbReference>
<dbReference type="Pfam" id="PF11139">
    <property type="entry name" value="SfLAP"/>
    <property type="match status" value="1"/>
</dbReference>
<evidence type="ECO:0000313" key="3">
    <source>
        <dbReference type="Proteomes" id="UP001058860"/>
    </source>
</evidence>
<organism evidence="2 3">
    <name type="scientific">Svornostia abyssi</name>
    <dbReference type="NCBI Taxonomy" id="2898438"/>
    <lineage>
        <taxon>Bacteria</taxon>
        <taxon>Bacillati</taxon>
        <taxon>Actinomycetota</taxon>
        <taxon>Thermoleophilia</taxon>
        <taxon>Solirubrobacterales</taxon>
        <taxon>Baekduiaceae</taxon>
        <taxon>Svornostia</taxon>
    </lineage>
</organism>
<sequence>MGELLATVLPLALGAAVSPTLAALVIAVLASGDDPVRRGVALTAGAAVPLVVIAAVVLLTMHAAGAAEPGPKHRTLDGVIDLVFGVLLAAVAWRALQPTPTPQEQQAARAVDAPGGTARYVALGVGIMLVNFSTLALFVPAMKDIARAGVPVGQEIAAVVVVLVIVLIPAWVPVALRVAFPDRTARVLRPLGRWMHDNQRALGGWVSAAFAAYLVLRGVLELR</sequence>
<proteinExistence type="predicted"/>
<name>A0ABY5PJM8_9ACTN</name>
<feature type="transmembrane region" description="Helical" evidence="1">
    <location>
        <begin position="200"/>
        <end position="220"/>
    </location>
</feature>
<dbReference type="Proteomes" id="UP001058860">
    <property type="component" value="Chromosome"/>
</dbReference>
<keyword evidence="1" id="KW-0472">Membrane</keyword>
<gene>
    <name evidence="2" type="ORF">LRS13_05060</name>
</gene>
<keyword evidence="1" id="KW-1133">Transmembrane helix</keyword>
<keyword evidence="3" id="KW-1185">Reference proteome</keyword>
<feature type="transmembrane region" description="Helical" evidence="1">
    <location>
        <begin position="79"/>
        <end position="96"/>
    </location>
</feature>
<keyword evidence="1" id="KW-0812">Transmembrane</keyword>
<feature type="transmembrane region" description="Helical" evidence="1">
    <location>
        <begin position="46"/>
        <end position="67"/>
    </location>
</feature>
<accession>A0ABY5PJM8</accession>
<reference evidence="3" key="1">
    <citation type="submission" date="2021-11" db="EMBL/GenBank/DDBJ databases">
        <title>Cultivation dependent microbiological survey of springs from the worlds oldest radium mine currently devoted to the extraction of radon-saturated water.</title>
        <authorList>
            <person name="Kapinusova G."/>
            <person name="Smrhova T."/>
            <person name="Strejcek M."/>
            <person name="Suman J."/>
            <person name="Jani K."/>
            <person name="Pajer P."/>
            <person name="Uhlik O."/>
        </authorList>
    </citation>
    <scope>NUCLEOTIDE SEQUENCE [LARGE SCALE GENOMIC DNA]</scope>
    <source>
        <strain evidence="3">J379</strain>
    </source>
</reference>
<evidence type="ECO:0000256" key="1">
    <source>
        <dbReference type="SAM" id="Phobius"/>
    </source>
</evidence>
<dbReference type="InterPro" id="IPR021315">
    <property type="entry name" value="Gap/Sap"/>
</dbReference>
<protein>
    <submittedName>
        <fullName evidence="2">GAP family protein</fullName>
    </submittedName>
</protein>